<dbReference type="RefSeq" id="WP_037976109.1">
    <property type="nucleotide sequence ID" value="NZ_JMKI01000031.1"/>
</dbReference>
<evidence type="ECO:0000256" key="3">
    <source>
        <dbReference type="ARBA" id="ARBA00023163"/>
    </source>
</evidence>
<dbReference type="AlphaFoldDB" id="A0A073IS85"/>
<dbReference type="EMBL" id="JMKI01000031">
    <property type="protein sequence ID" value="KEJ92341.1"/>
    <property type="molecule type" value="Genomic_DNA"/>
</dbReference>
<dbReference type="Pfam" id="PF00392">
    <property type="entry name" value="GntR"/>
    <property type="match status" value="1"/>
</dbReference>
<keyword evidence="1" id="KW-0805">Transcription regulation</keyword>
<dbReference type="Proteomes" id="UP000027665">
    <property type="component" value="Unassembled WGS sequence"/>
</dbReference>
<dbReference type="Gene3D" id="1.20.120.530">
    <property type="entry name" value="GntR ligand-binding domain-like"/>
    <property type="match status" value="1"/>
</dbReference>
<feature type="compositionally biased region" description="Basic and acidic residues" evidence="4">
    <location>
        <begin position="198"/>
        <end position="207"/>
    </location>
</feature>
<dbReference type="SUPFAM" id="SSF48008">
    <property type="entry name" value="GntR ligand-binding domain-like"/>
    <property type="match status" value="1"/>
</dbReference>
<evidence type="ECO:0000256" key="1">
    <source>
        <dbReference type="ARBA" id="ARBA00023015"/>
    </source>
</evidence>
<dbReference type="InterPro" id="IPR036388">
    <property type="entry name" value="WH-like_DNA-bd_sf"/>
</dbReference>
<dbReference type="PANTHER" id="PTHR43537">
    <property type="entry name" value="TRANSCRIPTIONAL REGULATOR, GNTR FAMILY"/>
    <property type="match status" value="1"/>
</dbReference>
<dbReference type="SMART" id="SM00345">
    <property type="entry name" value="HTH_GNTR"/>
    <property type="match status" value="1"/>
</dbReference>
<dbReference type="PRINTS" id="PR00035">
    <property type="entry name" value="HTHGNTR"/>
</dbReference>
<dbReference type="InterPro" id="IPR036390">
    <property type="entry name" value="WH_DNA-bd_sf"/>
</dbReference>
<evidence type="ECO:0000313" key="7">
    <source>
        <dbReference type="Proteomes" id="UP000027665"/>
    </source>
</evidence>
<evidence type="ECO:0000256" key="2">
    <source>
        <dbReference type="ARBA" id="ARBA00023125"/>
    </source>
</evidence>
<dbReference type="InterPro" id="IPR011711">
    <property type="entry name" value="GntR_C"/>
</dbReference>
<accession>A0A073IS85</accession>
<feature type="region of interest" description="Disordered" evidence="4">
    <location>
        <begin position="198"/>
        <end position="221"/>
    </location>
</feature>
<dbReference type="InterPro" id="IPR008920">
    <property type="entry name" value="TF_FadR/GntR_C"/>
</dbReference>
<keyword evidence="7" id="KW-1185">Reference proteome</keyword>
<evidence type="ECO:0000313" key="6">
    <source>
        <dbReference type="EMBL" id="KEJ92341.1"/>
    </source>
</evidence>
<keyword evidence="3" id="KW-0804">Transcription</keyword>
<organism evidence="6 7">
    <name type="scientific">Synergistes jonesii</name>
    <dbReference type="NCBI Taxonomy" id="2754"/>
    <lineage>
        <taxon>Bacteria</taxon>
        <taxon>Thermotogati</taxon>
        <taxon>Synergistota</taxon>
        <taxon>Synergistia</taxon>
        <taxon>Synergistales</taxon>
        <taxon>Synergistaceae</taxon>
        <taxon>Synergistes</taxon>
    </lineage>
</organism>
<protein>
    <submittedName>
        <fullName evidence="6">GntR family transcriptional regulator</fullName>
    </submittedName>
</protein>
<dbReference type="eggNOG" id="COG1802">
    <property type="taxonomic scope" value="Bacteria"/>
</dbReference>
<comment type="caution">
    <text evidence="6">The sequence shown here is derived from an EMBL/GenBank/DDBJ whole genome shotgun (WGS) entry which is preliminary data.</text>
</comment>
<name>A0A073IS85_9BACT</name>
<reference evidence="6 7" key="1">
    <citation type="submission" date="2014-04" db="EMBL/GenBank/DDBJ databases">
        <title>Draft Genome Sequence of Synergistes jonesii.</title>
        <authorList>
            <person name="Coil D.A."/>
            <person name="Eisen J.A."/>
            <person name="Holland-Moritz H.E."/>
        </authorList>
    </citation>
    <scope>NUCLEOTIDE SEQUENCE [LARGE SCALE GENOMIC DNA]</scope>
    <source>
        <strain evidence="6 7">78-1</strain>
    </source>
</reference>
<evidence type="ECO:0000259" key="5">
    <source>
        <dbReference type="PROSITE" id="PS50949"/>
    </source>
</evidence>
<gene>
    <name evidence="6" type="ORF">EH55_04905</name>
</gene>
<dbReference type="GO" id="GO:0003700">
    <property type="term" value="F:DNA-binding transcription factor activity"/>
    <property type="evidence" value="ECO:0007669"/>
    <property type="project" value="InterPro"/>
</dbReference>
<evidence type="ECO:0000256" key="4">
    <source>
        <dbReference type="SAM" id="MobiDB-lite"/>
    </source>
</evidence>
<keyword evidence="2" id="KW-0238">DNA-binding</keyword>
<dbReference type="SUPFAM" id="SSF46785">
    <property type="entry name" value="Winged helix' DNA-binding domain"/>
    <property type="match status" value="1"/>
</dbReference>
<dbReference type="InterPro" id="IPR000524">
    <property type="entry name" value="Tscrpt_reg_HTH_GntR"/>
</dbReference>
<dbReference type="OrthoDB" id="2928at2"/>
<dbReference type="Pfam" id="PF07729">
    <property type="entry name" value="FCD"/>
    <property type="match status" value="1"/>
</dbReference>
<dbReference type="SMART" id="SM00895">
    <property type="entry name" value="FCD"/>
    <property type="match status" value="1"/>
</dbReference>
<dbReference type="GeneID" id="90983631"/>
<sequence length="221" mass="24992">MMQHSRLYNTSSDYVYFDLRDKIASRELKPKQRLLEVKIATEMGVSRTPVREALRRLASEGLVKIVPNSGARVASPTPNEMENAYSVREYLENLSVELACRNGLDSRAIESLESVLAAEESASEKEDIDAFLEANNAFHRLIAESGKNQVLCEHIDSIMTRTNVFIFFCDDFDEEKKASVAEHRAILRAIAKRDREGAQREMREHLTHSHRALAAAEGKVN</sequence>
<dbReference type="PROSITE" id="PS50949">
    <property type="entry name" value="HTH_GNTR"/>
    <property type="match status" value="1"/>
</dbReference>
<dbReference type="STRING" id="2754.EH55_04905"/>
<dbReference type="GO" id="GO:0003677">
    <property type="term" value="F:DNA binding"/>
    <property type="evidence" value="ECO:0007669"/>
    <property type="project" value="UniProtKB-KW"/>
</dbReference>
<dbReference type="PANTHER" id="PTHR43537:SF45">
    <property type="entry name" value="GNTR FAMILY REGULATORY PROTEIN"/>
    <property type="match status" value="1"/>
</dbReference>
<dbReference type="Gene3D" id="1.10.10.10">
    <property type="entry name" value="Winged helix-like DNA-binding domain superfamily/Winged helix DNA-binding domain"/>
    <property type="match status" value="1"/>
</dbReference>
<dbReference type="PATRIC" id="fig|2754.20.peg.165"/>
<proteinExistence type="predicted"/>
<dbReference type="CDD" id="cd07377">
    <property type="entry name" value="WHTH_GntR"/>
    <property type="match status" value="1"/>
</dbReference>
<feature type="domain" description="HTH gntR-type" evidence="5">
    <location>
        <begin position="9"/>
        <end position="76"/>
    </location>
</feature>